<feature type="transmembrane region" description="Helical" evidence="1">
    <location>
        <begin position="12"/>
        <end position="31"/>
    </location>
</feature>
<dbReference type="Proteomes" id="UP001522905">
    <property type="component" value="Unassembled WGS sequence"/>
</dbReference>
<feature type="transmembrane region" description="Helical" evidence="1">
    <location>
        <begin position="73"/>
        <end position="95"/>
    </location>
</feature>
<dbReference type="RefSeq" id="WP_220751191.1">
    <property type="nucleotide sequence ID" value="NZ_BPLL01000009.1"/>
</dbReference>
<evidence type="ECO:0008006" key="4">
    <source>
        <dbReference type="Google" id="ProtNLM"/>
    </source>
</evidence>
<accession>A0ABT0I291</accession>
<keyword evidence="1" id="KW-0812">Transmembrane</keyword>
<keyword evidence="1" id="KW-0472">Membrane</keyword>
<keyword evidence="3" id="KW-1185">Reference proteome</keyword>
<keyword evidence="1" id="KW-1133">Transmembrane helix</keyword>
<feature type="transmembrane region" description="Helical" evidence="1">
    <location>
        <begin position="37"/>
        <end position="61"/>
    </location>
</feature>
<protein>
    <recommendedName>
        <fullName evidence="4">DUF3953 domain-containing protein</fullName>
    </recommendedName>
</protein>
<name>A0ABT0I291_9LACO</name>
<dbReference type="EMBL" id="JAJIAO010000004">
    <property type="protein sequence ID" value="MCK8624836.1"/>
    <property type="molecule type" value="Genomic_DNA"/>
</dbReference>
<organism evidence="2 3">
    <name type="scientific">Apilactobacillus xinyiensis</name>
    <dbReference type="NCBI Taxonomy" id="2841032"/>
    <lineage>
        <taxon>Bacteria</taxon>
        <taxon>Bacillati</taxon>
        <taxon>Bacillota</taxon>
        <taxon>Bacilli</taxon>
        <taxon>Lactobacillales</taxon>
        <taxon>Lactobacillaceae</taxon>
        <taxon>Apilactobacillus</taxon>
    </lineage>
</organism>
<proteinExistence type="predicted"/>
<sequence>MKDNNFKRKLSRMVKNILGLFVVFTLLVLVFEDDINLNSLIISSLKGLFTALCIFVGVGIKRFNKISDHDMKIFYFSFLFCSIFLLICLVIRWLLF</sequence>
<evidence type="ECO:0000313" key="3">
    <source>
        <dbReference type="Proteomes" id="UP001522905"/>
    </source>
</evidence>
<evidence type="ECO:0000313" key="2">
    <source>
        <dbReference type="EMBL" id="MCK8624836.1"/>
    </source>
</evidence>
<evidence type="ECO:0000256" key="1">
    <source>
        <dbReference type="SAM" id="Phobius"/>
    </source>
</evidence>
<gene>
    <name evidence="2" type="ORF">LNP07_04825</name>
</gene>
<reference evidence="2 3" key="1">
    <citation type="submission" date="2021-11" db="EMBL/GenBank/DDBJ databases">
        <title>Comparative genomics of bee honey and flower isolates.</title>
        <authorList>
            <person name="Bechtner J.D."/>
            <person name="Gallus M.K."/>
            <person name="Ehrmann M."/>
        </authorList>
    </citation>
    <scope>NUCLEOTIDE SEQUENCE [LARGE SCALE GENOMIC DNA]</scope>
    <source>
        <strain evidence="2 3">M161</strain>
    </source>
</reference>
<comment type="caution">
    <text evidence="2">The sequence shown here is derived from an EMBL/GenBank/DDBJ whole genome shotgun (WGS) entry which is preliminary data.</text>
</comment>